<dbReference type="Gene3D" id="3.10.450.50">
    <property type="match status" value="1"/>
</dbReference>
<name>A0A1Z4GAP9_9CYAN</name>
<dbReference type="Pfam" id="PF12680">
    <property type="entry name" value="SnoaL_2"/>
    <property type="match status" value="1"/>
</dbReference>
<evidence type="ECO:0000313" key="2">
    <source>
        <dbReference type="EMBL" id="BAY14584.1"/>
    </source>
</evidence>
<sequence length="157" mass="18199">MRWCVRLLNIYENEKRYNCYNYSSMMKQDPTNTLKVAQQAFEHFTAGLATGDWQAFLDILTEDFTFWFPMGKFHGLNEGKERAQEFLQYVSESFGSGITLTSLDRVTSNETTVVFEFRDEGLLLGQPYKNRVAVSFDVCGDKICSYREYFGSDGKSY</sequence>
<accession>A0A1Z4GAP9</accession>
<keyword evidence="3" id="KW-1185">Reference proteome</keyword>
<evidence type="ECO:0000259" key="1">
    <source>
        <dbReference type="Pfam" id="PF12680"/>
    </source>
</evidence>
<proteinExistence type="predicted"/>
<dbReference type="EMBL" id="AP018174">
    <property type="protein sequence ID" value="BAY14584.1"/>
    <property type="molecule type" value="Genomic_DNA"/>
</dbReference>
<reference evidence="2 3" key="1">
    <citation type="submission" date="2017-06" db="EMBL/GenBank/DDBJ databases">
        <title>Genome sequencing of cyanobaciteial culture collection at National Institute for Environmental Studies (NIES).</title>
        <authorList>
            <person name="Hirose Y."/>
            <person name="Shimura Y."/>
            <person name="Fujisawa T."/>
            <person name="Nakamura Y."/>
            <person name="Kawachi M."/>
        </authorList>
    </citation>
    <scope>NUCLEOTIDE SEQUENCE [LARGE SCALE GENOMIC DNA]</scope>
    <source>
        <strain evidence="2 3">NIES-21</strain>
    </source>
</reference>
<dbReference type="InterPro" id="IPR032710">
    <property type="entry name" value="NTF2-like_dom_sf"/>
</dbReference>
<evidence type="ECO:0000313" key="3">
    <source>
        <dbReference type="Proteomes" id="UP000218287"/>
    </source>
</evidence>
<gene>
    <name evidence="2" type="ORF">NIES21_03410</name>
</gene>
<dbReference type="Proteomes" id="UP000218287">
    <property type="component" value="Chromosome"/>
</dbReference>
<dbReference type="SUPFAM" id="SSF54427">
    <property type="entry name" value="NTF2-like"/>
    <property type="match status" value="1"/>
</dbReference>
<organism evidence="2 3">
    <name type="scientific">Anabaenopsis circularis NIES-21</name>
    <dbReference type="NCBI Taxonomy" id="1085406"/>
    <lineage>
        <taxon>Bacteria</taxon>
        <taxon>Bacillati</taxon>
        <taxon>Cyanobacteriota</taxon>
        <taxon>Cyanophyceae</taxon>
        <taxon>Nostocales</taxon>
        <taxon>Nodulariaceae</taxon>
        <taxon>Anabaenopsis</taxon>
    </lineage>
</organism>
<protein>
    <recommendedName>
        <fullName evidence="1">SnoaL-like domain-containing protein</fullName>
    </recommendedName>
</protein>
<dbReference type="InterPro" id="IPR037401">
    <property type="entry name" value="SnoaL-like"/>
</dbReference>
<feature type="domain" description="SnoaL-like" evidence="1">
    <location>
        <begin position="42"/>
        <end position="145"/>
    </location>
</feature>
<dbReference type="AlphaFoldDB" id="A0A1Z4GAP9"/>